<dbReference type="RefSeq" id="WP_407050709.1">
    <property type="nucleotide sequence ID" value="NZ_CP158568.1"/>
</dbReference>
<dbReference type="Pfam" id="PF12850">
    <property type="entry name" value="Metallophos_2"/>
    <property type="match status" value="1"/>
</dbReference>
<dbReference type="CDD" id="cd00838">
    <property type="entry name" value="MPP_superfamily"/>
    <property type="match status" value="1"/>
</dbReference>
<evidence type="ECO:0000313" key="3">
    <source>
        <dbReference type="EMBL" id="XBY45617.1"/>
    </source>
</evidence>
<dbReference type="InterPro" id="IPR029052">
    <property type="entry name" value="Metallo-depent_PP-like"/>
</dbReference>
<comment type="similarity">
    <text evidence="1">Belongs to the metallophosphoesterase superfamily. YfcE family.</text>
</comment>
<evidence type="ECO:0000259" key="2">
    <source>
        <dbReference type="Pfam" id="PF12850"/>
    </source>
</evidence>
<protein>
    <submittedName>
        <fullName evidence="3">Metallophosphoesterase family protein</fullName>
    </submittedName>
</protein>
<dbReference type="EMBL" id="CP158568">
    <property type="protein sequence ID" value="XBY45617.1"/>
    <property type="molecule type" value="Genomic_DNA"/>
</dbReference>
<gene>
    <name evidence="3" type="ORF">ABS361_04895</name>
</gene>
<dbReference type="KEGG" id="mflg:ABS361_04895"/>
<dbReference type="AlphaFoldDB" id="A0AAU7XG10"/>
<dbReference type="PANTHER" id="PTHR42850:SF2">
    <property type="entry name" value="BLL5683 PROTEIN"/>
    <property type="match status" value="1"/>
</dbReference>
<dbReference type="SUPFAM" id="SSF56300">
    <property type="entry name" value="Metallo-dependent phosphatases"/>
    <property type="match status" value="1"/>
</dbReference>
<sequence>MRIALMTDIHANAEAFEACLAQARAVGFDRLALLGDFVGYGPDPARVVDRVVELVGEGAIAIKGNHDEAAVRMMAGMSENAARAIEWTRGALDTAQKAFLDRLPLTATEGEILFVHASAKEPGRWIYILERESAADCLAATKARLVFCGHTHVPAIYHTAGKAPPEHFRPKPRVAVPFSKVCRYVSVIGSVGQPRDHNPAACWGLYDTAQSSLTLHRAVYDVEVTMRKIKDAGLPEWLGRRLVEGV</sequence>
<name>A0AAU7XG10_9HYPH</name>
<dbReference type="GO" id="GO:0016791">
    <property type="term" value="F:phosphatase activity"/>
    <property type="evidence" value="ECO:0007669"/>
    <property type="project" value="TreeGrafter"/>
</dbReference>
<dbReference type="InterPro" id="IPR011152">
    <property type="entry name" value="Pesterase_MJ0912"/>
</dbReference>
<dbReference type="InterPro" id="IPR024654">
    <property type="entry name" value="Calcineurin-like_PHP_lpxH"/>
</dbReference>
<dbReference type="GO" id="GO:0005737">
    <property type="term" value="C:cytoplasm"/>
    <property type="evidence" value="ECO:0007669"/>
    <property type="project" value="TreeGrafter"/>
</dbReference>
<evidence type="ECO:0000256" key="1">
    <source>
        <dbReference type="ARBA" id="ARBA00008950"/>
    </source>
</evidence>
<proteinExistence type="inferred from homology"/>
<accession>A0AAU7XG10</accession>
<organism evidence="3">
    <name type="scientific">Methyloraptor flagellatus</name>
    <dbReference type="NCBI Taxonomy" id="3162530"/>
    <lineage>
        <taxon>Bacteria</taxon>
        <taxon>Pseudomonadati</taxon>
        <taxon>Pseudomonadota</taxon>
        <taxon>Alphaproteobacteria</taxon>
        <taxon>Hyphomicrobiales</taxon>
        <taxon>Ancalomicrobiaceae</taxon>
        <taxon>Methyloraptor</taxon>
    </lineage>
</organism>
<reference evidence="3" key="1">
    <citation type="submission" date="2024-06" db="EMBL/GenBank/DDBJ databases">
        <title>Methylostella associata gen. nov., sp. nov., a novel Ancalomicrobiaceae-affiliated facultatively methylotrophic bacteria that feed on methanotrophs of the genus Methylococcus.</title>
        <authorList>
            <person name="Saltykova V."/>
            <person name="Danilova O.V."/>
            <person name="Oshkin I.Y."/>
            <person name="Belova S.E."/>
            <person name="Pimenov N.V."/>
            <person name="Dedysh S.N."/>
        </authorList>
    </citation>
    <scope>NUCLEOTIDE SEQUENCE</scope>
    <source>
        <strain evidence="3">S20</strain>
    </source>
</reference>
<dbReference type="InterPro" id="IPR050126">
    <property type="entry name" value="Ap4A_hydrolase"/>
</dbReference>
<dbReference type="PANTHER" id="PTHR42850">
    <property type="entry name" value="METALLOPHOSPHOESTERASE"/>
    <property type="match status" value="1"/>
</dbReference>
<feature type="domain" description="Calcineurin-like phosphoesterase" evidence="2">
    <location>
        <begin position="1"/>
        <end position="160"/>
    </location>
</feature>
<dbReference type="Gene3D" id="3.60.21.10">
    <property type="match status" value="1"/>
</dbReference>
<dbReference type="PIRSF" id="PIRSF000883">
    <property type="entry name" value="Pesterase_MJ0912"/>
    <property type="match status" value="1"/>
</dbReference>